<dbReference type="AlphaFoldDB" id="Q0UTK0"/>
<dbReference type="InParanoid" id="Q0UTK0"/>
<proteinExistence type="predicted"/>
<dbReference type="RefSeq" id="XP_001795327.1">
    <property type="nucleotide sequence ID" value="XM_001795275.1"/>
</dbReference>
<accession>Q0UTK0</accession>
<protein>
    <submittedName>
        <fullName evidence="1">Uncharacterized protein</fullName>
    </submittedName>
</protein>
<sequence length="52" mass="5706">MTESSPVVGHFQLTVSIIGGSIAMHMRTETAILQNADFRSAECYSANQMFNL</sequence>
<evidence type="ECO:0000313" key="2">
    <source>
        <dbReference type="Proteomes" id="UP000001055"/>
    </source>
</evidence>
<reference evidence="2" key="1">
    <citation type="journal article" date="2007" name="Plant Cell">
        <title>Dothideomycete-plant interactions illuminated by genome sequencing and EST analysis of the wheat pathogen Stagonospora nodorum.</title>
        <authorList>
            <person name="Hane J.K."/>
            <person name="Lowe R.G."/>
            <person name="Solomon P.S."/>
            <person name="Tan K.C."/>
            <person name="Schoch C.L."/>
            <person name="Spatafora J.W."/>
            <person name="Crous P.W."/>
            <person name="Kodira C."/>
            <person name="Birren B.W."/>
            <person name="Galagan J.E."/>
            <person name="Torriani S.F."/>
            <person name="McDonald B.A."/>
            <person name="Oliver R.P."/>
        </authorList>
    </citation>
    <scope>NUCLEOTIDE SEQUENCE [LARGE SCALE GENOMIC DNA]</scope>
    <source>
        <strain evidence="2">SN15 / ATCC MYA-4574 / FGSC 10173</strain>
    </source>
</reference>
<dbReference type="Proteomes" id="UP000001055">
    <property type="component" value="Unassembled WGS sequence"/>
</dbReference>
<dbReference type="EMBL" id="CH445331">
    <property type="protein sequence ID" value="EAT87305.1"/>
    <property type="molecule type" value="Genomic_DNA"/>
</dbReference>
<dbReference type="KEGG" id="pno:SNOG_04914"/>
<organism evidence="1 2">
    <name type="scientific">Phaeosphaeria nodorum (strain SN15 / ATCC MYA-4574 / FGSC 10173)</name>
    <name type="common">Glume blotch fungus</name>
    <name type="synonym">Parastagonospora nodorum</name>
    <dbReference type="NCBI Taxonomy" id="321614"/>
    <lineage>
        <taxon>Eukaryota</taxon>
        <taxon>Fungi</taxon>
        <taxon>Dikarya</taxon>
        <taxon>Ascomycota</taxon>
        <taxon>Pezizomycotina</taxon>
        <taxon>Dothideomycetes</taxon>
        <taxon>Pleosporomycetidae</taxon>
        <taxon>Pleosporales</taxon>
        <taxon>Pleosporineae</taxon>
        <taxon>Phaeosphaeriaceae</taxon>
        <taxon>Parastagonospora</taxon>
    </lineage>
</organism>
<evidence type="ECO:0000313" key="1">
    <source>
        <dbReference type="EMBL" id="EAT87305.1"/>
    </source>
</evidence>
<gene>
    <name evidence="1" type="ORF">SNOG_04914</name>
</gene>
<name>Q0UTK0_PHANO</name>
<dbReference type="GeneID" id="5972202"/>